<sequence length="245" mass="26440">MAKSRTSHDKASSQTRAELLEAGLTLLMEQPASAAFGHLTAAKVANQAGRTTGAFFHQWPTLEAYLQDFIGFVLRPSMSKNLNDTVERLLVELGAGKPFAEALTAAGGPVPEETARDPQTVTELLMWNRALHDDEFREAVATHYEGLDGEARLTYEGLMELLGREVRPPFTTETIGSAVTAVAQGLALRASMTPGHYPPQMFGWMVLALIPLFTREPGDGREAQAYVDGLGVDVVPDADGEDLSA</sequence>
<dbReference type="InterPro" id="IPR036271">
    <property type="entry name" value="Tet_transcr_reg_TetR-rel_C_sf"/>
</dbReference>
<proteinExistence type="predicted"/>
<evidence type="ECO:0000313" key="2">
    <source>
        <dbReference type="EMBL" id="MDR7363216.1"/>
    </source>
</evidence>
<dbReference type="EMBL" id="JAVDYG010000001">
    <property type="protein sequence ID" value="MDR7363216.1"/>
    <property type="molecule type" value="Genomic_DNA"/>
</dbReference>
<evidence type="ECO:0000313" key="3">
    <source>
        <dbReference type="Proteomes" id="UP001183648"/>
    </source>
</evidence>
<feature type="domain" description="BetI-type transcriptional repressor C-terminal" evidence="1">
    <location>
        <begin position="111"/>
        <end position="200"/>
    </location>
</feature>
<name>A0ABU2BXT9_9ACTN</name>
<dbReference type="Pfam" id="PF13977">
    <property type="entry name" value="TetR_C_6"/>
    <property type="match status" value="1"/>
</dbReference>
<reference evidence="2 3" key="1">
    <citation type="submission" date="2023-07" db="EMBL/GenBank/DDBJ databases">
        <title>Sequencing the genomes of 1000 actinobacteria strains.</title>
        <authorList>
            <person name="Klenk H.-P."/>
        </authorList>
    </citation>
    <scope>NUCLEOTIDE SEQUENCE [LARGE SCALE GENOMIC DNA]</scope>
    <source>
        <strain evidence="2 3">DSM 19426</strain>
    </source>
</reference>
<dbReference type="Gene3D" id="1.10.357.10">
    <property type="entry name" value="Tetracycline Repressor, domain 2"/>
    <property type="match status" value="1"/>
</dbReference>
<gene>
    <name evidence="2" type="ORF">J2S63_002769</name>
</gene>
<dbReference type="SUPFAM" id="SSF48498">
    <property type="entry name" value="Tetracyclin repressor-like, C-terminal domain"/>
    <property type="match status" value="1"/>
</dbReference>
<dbReference type="RefSeq" id="WP_310303335.1">
    <property type="nucleotide sequence ID" value="NZ_BAAAPS010000003.1"/>
</dbReference>
<protein>
    <submittedName>
        <fullName evidence="2">AcrR family transcriptional regulator</fullName>
    </submittedName>
</protein>
<evidence type="ECO:0000259" key="1">
    <source>
        <dbReference type="Pfam" id="PF13977"/>
    </source>
</evidence>
<accession>A0ABU2BXT9</accession>
<dbReference type="InterPro" id="IPR039538">
    <property type="entry name" value="BetI_C"/>
</dbReference>
<organism evidence="2 3">
    <name type="scientific">Nocardioides marmoribigeumensis</name>
    <dbReference type="NCBI Taxonomy" id="433649"/>
    <lineage>
        <taxon>Bacteria</taxon>
        <taxon>Bacillati</taxon>
        <taxon>Actinomycetota</taxon>
        <taxon>Actinomycetes</taxon>
        <taxon>Propionibacteriales</taxon>
        <taxon>Nocardioidaceae</taxon>
        <taxon>Nocardioides</taxon>
    </lineage>
</organism>
<comment type="caution">
    <text evidence="2">The sequence shown here is derived from an EMBL/GenBank/DDBJ whole genome shotgun (WGS) entry which is preliminary data.</text>
</comment>
<dbReference type="Proteomes" id="UP001183648">
    <property type="component" value="Unassembled WGS sequence"/>
</dbReference>
<dbReference type="InterPro" id="IPR009057">
    <property type="entry name" value="Homeodomain-like_sf"/>
</dbReference>
<keyword evidence="3" id="KW-1185">Reference proteome</keyword>
<dbReference type="SUPFAM" id="SSF46689">
    <property type="entry name" value="Homeodomain-like"/>
    <property type="match status" value="1"/>
</dbReference>